<accession>A0A517R216</accession>
<sequence precursor="true">MRLTLPSLKFFIAVGILISGSLAGAEQPPFPPELTKFVPYSDNPVFEAAGEGNWDVKIRERGWILKRDGQWHMWFTGYDGERSGMKKLGYATSTDGIEWKRHPSNPIYQEHWVEDMMVVDQGGRLWMFAEGLHDQSQLLVSDNGIDWKRVGTLDVRLTDGTPIPAGPYGTPTAWYEDGIWYLFYERRDAGVWLATSEDMRVWTNVSDDPVLSPGPGEYDRKMIAMNQIVKFEDRYYALFHGTAANSSPSLWSSGIAVSDDLKNWTKYKHNPLRPTKENRSSNILVRDGSQFRLYTMHDRVDLYVRPHDPKLRPKRGKDGH</sequence>
<organism evidence="2 3">
    <name type="scientific">Stratiformator vulcanicus</name>
    <dbReference type="NCBI Taxonomy" id="2527980"/>
    <lineage>
        <taxon>Bacteria</taxon>
        <taxon>Pseudomonadati</taxon>
        <taxon>Planctomycetota</taxon>
        <taxon>Planctomycetia</taxon>
        <taxon>Planctomycetales</taxon>
        <taxon>Planctomycetaceae</taxon>
        <taxon>Stratiformator</taxon>
    </lineage>
</organism>
<feature type="chain" id="PRO_5022117458" description="Glycosyl hydrolases family 43" evidence="1">
    <location>
        <begin position="26"/>
        <end position="320"/>
    </location>
</feature>
<name>A0A517R216_9PLAN</name>
<dbReference type="KEGG" id="svp:Pan189_22950"/>
<gene>
    <name evidence="2" type="ORF">Pan189_22950</name>
</gene>
<keyword evidence="1" id="KW-0732">Signal</keyword>
<dbReference type="SUPFAM" id="SSF75005">
    <property type="entry name" value="Arabinanase/levansucrase/invertase"/>
    <property type="match status" value="2"/>
</dbReference>
<reference evidence="2 3" key="1">
    <citation type="submission" date="2019-02" db="EMBL/GenBank/DDBJ databases">
        <title>Deep-cultivation of Planctomycetes and their phenomic and genomic characterization uncovers novel biology.</title>
        <authorList>
            <person name="Wiegand S."/>
            <person name="Jogler M."/>
            <person name="Boedeker C."/>
            <person name="Pinto D."/>
            <person name="Vollmers J."/>
            <person name="Rivas-Marin E."/>
            <person name="Kohn T."/>
            <person name="Peeters S.H."/>
            <person name="Heuer A."/>
            <person name="Rast P."/>
            <person name="Oberbeckmann S."/>
            <person name="Bunk B."/>
            <person name="Jeske O."/>
            <person name="Meyerdierks A."/>
            <person name="Storesund J.E."/>
            <person name="Kallscheuer N."/>
            <person name="Luecker S."/>
            <person name="Lage O.M."/>
            <person name="Pohl T."/>
            <person name="Merkel B.J."/>
            <person name="Hornburger P."/>
            <person name="Mueller R.-W."/>
            <person name="Bruemmer F."/>
            <person name="Labrenz M."/>
            <person name="Spormann A.M."/>
            <person name="Op den Camp H."/>
            <person name="Overmann J."/>
            <person name="Amann R."/>
            <person name="Jetten M.S.M."/>
            <person name="Mascher T."/>
            <person name="Medema M.H."/>
            <person name="Devos D.P."/>
            <person name="Kaster A.-K."/>
            <person name="Ovreas L."/>
            <person name="Rohde M."/>
            <person name="Galperin M.Y."/>
            <person name="Jogler C."/>
        </authorList>
    </citation>
    <scope>NUCLEOTIDE SEQUENCE [LARGE SCALE GENOMIC DNA]</scope>
    <source>
        <strain evidence="2 3">Pan189</strain>
    </source>
</reference>
<dbReference type="PANTHER" id="PTHR35279">
    <property type="match status" value="1"/>
</dbReference>
<feature type="signal peptide" evidence="1">
    <location>
        <begin position="1"/>
        <end position="25"/>
    </location>
</feature>
<dbReference type="AlphaFoldDB" id="A0A517R216"/>
<keyword evidence="3" id="KW-1185">Reference proteome</keyword>
<evidence type="ECO:0008006" key="4">
    <source>
        <dbReference type="Google" id="ProtNLM"/>
    </source>
</evidence>
<dbReference type="Proteomes" id="UP000317318">
    <property type="component" value="Chromosome"/>
</dbReference>
<protein>
    <recommendedName>
        <fullName evidence="4">Glycosyl hydrolases family 43</fullName>
    </recommendedName>
</protein>
<evidence type="ECO:0000313" key="3">
    <source>
        <dbReference type="Proteomes" id="UP000317318"/>
    </source>
</evidence>
<dbReference type="EMBL" id="CP036268">
    <property type="protein sequence ID" value="QDT37912.1"/>
    <property type="molecule type" value="Genomic_DNA"/>
</dbReference>
<evidence type="ECO:0000256" key="1">
    <source>
        <dbReference type="SAM" id="SignalP"/>
    </source>
</evidence>
<dbReference type="RefSeq" id="WP_145363990.1">
    <property type="nucleotide sequence ID" value="NZ_CP036268.1"/>
</dbReference>
<dbReference type="OrthoDB" id="9759709at2"/>
<dbReference type="InterPro" id="IPR023296">
    <property type="entry name" value="Glyco_hydro_beta-prop_sf"/>
</dbReference>
<dbReference type="PANTHER" id="PTHR35279:SF1">
    <property type="entry name" value="ARABINANASE_LEVANSUCRASE_INVERTASE"/>
    <property type="match status" value="1"/>
</dbReference>
<proteinExistence type="predicted"/>
<dbReference type="Gene3D" id="2.115.10.20">
    <property type="entry name" value="Glycosyl hydrolase domain, family 43"/>
    <property type="match status" value="2"/>
</dbReference>
<evidence type="ECO:0000313" key="2">
    <source>
        <dbReference type="EMBL" id="QDT37912.1"/>
    </source>
</evidence>